<evidence type="ECO:0000313" key="1">
    <source>
        <dbReference type="EMBL" id="OHY92433.1"/>
    </source>
</evidence>
<dbReference type="AlphaFoldDB" id="A0A1S2CXD2"/>
<dbReference type="RefSeq" id="WP_042023321.1">
    <property type="nucleotide sequence ID" value="NZ_CDBW01000041.1"/>
</dbReference>
<dbReference type="OrthoDB" id="9796370at2"/>
<organism evidence="1 2">
    <name type="scientific">Aeromonas sobria</name>
    <dbReference type="NCBI Taxonomy" id="646"/>
    <lineage>
        <taxon>Bacteria</taxon>
        <taxon>Pseudomonadati</taxon>
        <taxon>Pseudomonadota</taxon>
        <taxon>Gammaproteobacteria</taxon>
        <taxon>Aeromonadales</taxon>
        <taxon>Aeromonadaceae</taxon>
        <taxon>Aeromonas</taxon>
    </lineage>
</organism>
<reference evidence="1 2" key="1">
    <citation type="submission" date="2016-09" db="EMBL/GenBank/DDBJ databases">
        <title>Draft Genome Sequence of Aeromonas sobria Strain 08005, Isolated from Sick Rana catesbeiana.</title>
        <authorList>
            <person name="Yang Q."/>
        </authorList>
    </citation>
    <scope>NUCLEOTIDE SEQUENCE [LARGE SCALE GENOMIC DNA]</scope>
    <source>
        <strain evidence="1 2">08005</strain>
    </source>
</reference>
<proteinExistence type="predicted"/>
<sequence length="1176" mass="133601">MAKRKKLSNSFSTGSGGGHFEAHVQASFVTLMLTGGHVPYLPCWPITEIKLQGKVDGFDTDDLIVFIEDVNSKERRKLLGQVKHSIGITLHNPVFAEVIQAAWNDFNNPDLFNKGRDVIALITGPLSATDQHTVSWLLNTARHTKNSDEFFRYVQQANFSPPKSKVKIEVFQHHLKVANDGVDVSNDELYDFLNCFKLLGYDLGNESGVVLSLLHSHISQFEHQHTLGVWSRVVETVQIWGKDAGTITHSNLPEDLREAFKKKAKMEMPTILKAPPVKSNNNWLQHTDATYLALAVLLGSWNDKNIHDIEAITQLFGIDHEEWLRKAQDLLHCPDSPLSLKNGIWNVVNRTELWKQLGSRIIDQDLDTFKRLAISILKESDPAFELPAKDRYAASIYGKELQYSRVLRKGVAEGLAILASQLGSCNHCSQGKAEVTSVLVIRELLAAADWIRWGSLDGLLPALAEAAPGEYLAAIEAAIRLEPCPFDELFSQEGDGITGGNYLTGLLWSLEGLAWDEQYLVRVCVVLGEIASHDPGGRWANRPSNSLTTILLPWMPQTLASIEKRKVAVDTLLKEVPEIAWELIIQLLPDEHRTSFGTHKPIWRGIIPENWEKGVKPEEYWQQSSYYAERAVAAAGNNIERLTKLIDRFDSLTEPAFEQLVNVLSSEPIYTLSEEKRLPIWNRLNKFTSKHRKFSDTNWALPEELIVRIEKVATLLAPIDPFNLYQKIFSDRETEFYNENGDWEEQAKKLDLQREMAISEIFNKYGMDGVIRFAESVSSPHHVGYSICHVVNNDIERALLPNLLDSDDNKHRMLVSSFIYRKTRINGWEWVDSIDRTSWTPVQIGQFLACLPFSKEAWKRAANWLLNKENEYWSRVHANAYQIDGDPAIAIDKFIEHGRPHAAISCLSAMRHTKQVLNADQCVRALLGALSSEEDSSTMNRHSIIELIKYLQTEPSVEQDHLFRVEWAYLPLLDRHSGLAPKCLERKLATEPEFFSELIRLIYRSKKNDQPVGEVTETSKMIATNAWQLLREWKSPPGTQEDGTFSEERFVEWIRSVKEICTESGHLEVALTTIGEVLIHTPPDINGLWIRRVVADVLNGRDAESMRDGFSSAIYNSRGVHWVDPSGKQERELAEQYRRKAEEVENAGFVRLAVTLREVADGYDRDAERIINRHED</sequence>
<comment type="caution">
    <text evidence="1">The sequence shown here is derived from an EMBL/GenBank/DDBJ whole genome shotgun (WGS) entry which is preliminary data.</text>
</comment>
<protein>
    <submittedName>
        <fullName evidence="1">Uncharacterized protein</fullName>
    </submittedName>
</protein>
<gene>
    <name evidence="1" type="ORF">BJD16_13175</name>
</gene>
<dbReference type="EMBL" id="MKFU01000014">
    <property type="protein sequence ID" value="OHY92433.1"/>
    <property type="molecule type" value="Genomic_DNA"/>
</dbReference>
<accession>A0A1S2CXD2</accession>
<name>A0A1S2CXD2_AERSO</name>
<dbReference type="STRING" id="646.BJD16_13175"/>
<dbReference type="GeneID" id="58923864"/>
<dbReference type="Proteomes" id="UP000179934">
    <property type="component" value="Unassembled WGS sequence"/>
</dbReference>
<evidence type="ECO:0000313" key="2">
    <source>
        <dbReference type="Proteomes" id="UP000179934"/>
    </source>
</evidence>